<evidence type="ECO:0000313" key="2">
    <source>
        <dbReference type="Proteomes" id="UP000735592"/>
    </source>
</evidence>
<name>A0ABW9STM2_9BURK</name>
<accession>A0ABW9STM2</accession>
<dbReference type="Proteomes" id="UP000735592">
    <property type="component" value="Unassembled WGS sequence"/>
</dbReference>
<keyword evidence="2" id="KW-1185">Reference proteome</keyword>
<evidence type="ECO:0008006" key="3">
    <source>
        <dbReference type="Google" id="ProtNLM"/>
    </source>
</evidence>
<dbReference type="EMBL" id="WNKW01000014">
    <property type="protein sequence ID" value="MTW35523.1"/>
    <property type="molecule type" value="Genomic_DNA"/>
</dbReference>
<comment type="caution">
    <text evidence="1">The sequence shown here is derived from an EMBL/GenBank/DDBJ whole genome shotgun (WGS) entry which is preliminary data.</text>
</comment>
<sequence>MPKHTEEIFTTFYKVGAVRSVSIVLQDAERARIAYQFNTGGRDVVHTKRGQPKDYRIGTALKFVRGLGIEAVTTDLSNLPA</sequence>
<dbReference type="RefSeq" id="WP_155436854.1">
    <property type="nucleotide sequence ID" value="NZ_JBHSQZ010000010.1"/>
</dbReference>
<protein>
    <recommendedName>
        <fullName evidence="3">Transcriptional regulator</fullName>
    </recommendedName>
</protein>
<evidence type="ECO:0000313" key="1">
    <source>
        <dbReference type="EMBL" id="MTW35523.1"/>
    </source>
</evidence>
<gene>
    <name evidence="1" type="ORF">GM655_22265</name>
</gene>
<reference evidence="1 2" key="1">
    <citation type="submission" date="2019-11" db="EMBL/GenBank/DDBJ databases">
        <title>Type strains purchased from KCTC, JCM and DSMZ.</title>
        <authorList>
            <person name="Lu H."/>
        </authorList>
    </citation>
    <scope>NUCLEOTIDE SEQUENCE [LARGE SCALE GENOMIC DNA]</scope>
    <source>
        <strain evidence="1 2">DSM 103461</strain>
    </source>
</reference>
<proteinExistence type="predicted"/>
<organism evidence="1 2">
    <name type="scientific">Pseudoduganella danionis</name>
    <dbReference type="NCBI Taxonomy" id="1890295"/>
    <lineage>
        <taxon>Bacteria</taxon>
        <taxon>Pseudomonadati</taxon>
        <taxon>Pseudomonadota</taxon>
        <taxon>Betaproteobacteria</taxon>
        <taxon>Burkholderiales</taxon>
        <taxon>Oxalobacteraceae</taxon>
        <taxon>Telluria group</taxon>
        <taxon>Pseudoduganella</taxon>
    </lineage>
</organism>